<feature type="coiled-coil region" evidence="1">
    <location>
        <begin position="176"/>
        <end position="228"/>
    </location>
</feature>
<dbReference type="PANTHER" id="PTHR30469">
    <property type="entry name" value="MULTIDRUG RESISTANCE PROTEIN MDTA"/>
    <property type="match status" value="1"/>
</dbReference>
<dbReference type="Gene3D" id="2.40.50.100">
    <property type="match status" value="1"/>
</dbReference>
<dbReference type="Proteomes" id="UP000236379">
    <property type="component" value="Unassembled WGS sequence"/>
</dbReference>
<dbReference type="PROSITE" id="PS51257">
    <property type="entry name" value="PROKAR_LIPOPROTEIN"/>
    <property type="match status" value="1"/>
</dbReference>
<dbReference type="RefSeq" id="WP_103313700.1">
    <property type="nucleotide sequence ID" value="NZ_PPPD01000002.1"/>
</dbReference>
<comment type="caution">
    <text evidence="2">The sequence shown here is derived from an EMBL/GenBank/DDBJ whole genome shotgun (WGS) entry which is preliminary data.</text>
</comment>
<dbReference type="PANTHER" id="PTHR30469:SF15">
    <property type="entry name" value="HLYD FAMILY OF SECRETION PROTEINS"/>
    <property type="match status" value="1"/>
</dbReference>
<sequence>MRAGHLLTLMVLSVSAVGCSPERASGVRVQAGAPVLQAVGVRAAVAGVGTLRATRSASGTVVAGRDVQVAAETSGRVVTVSRLAGETVKAGEVVVRLDDAAARDALRDAELAVQSARITLQSSRRAAPGTLVGAGARMAAADTTLANAERSLAANSELYAAGGLSRVDLEASRAAVSSARAERQATLRELQTAERAPSEGIALQEVGLAQAENRVSQLRRDLARTAVRAPFAGRLAEVGARVGAYLNAGSPAFRLLDSASVRVDFQVSPADAARLASGTALSVVVGGQSFAGRVSRNAAATGQSRLVELSARFVGAATVPVGAAAVVRYQTTLARGTLVPSGAVQTEGGENFVYVLSAGRAVRTAVTVLGESGGQVAARGVASGARVITPVPAGLQPGAAVRLVGGGS</sequence>
<name>A0A2K3UT54_9DEIO</name>
<gene>
    <name evidence="2" type="ORF">CVO96_17325</name>
</gene>
<dbReference type="GO" id="GO:1990281">
    <property type="term" value="C:efflux pump complex"/>
    <property type="evidence" value="ECO:0007669"/>
    <property type="project" value="TreeGrafter"/>
</dbReference>
<dbReference type="Gene3D" id="2.40.30.170">
    <property type="match status" value="1"/>
</dbReference>
<dbReference type="SUPFAM" id="SSF111369">
    <property type="entry name" value="HlyD-like secretion proteins"/>
    <property type="match status" value="2"/>
</dbReference>
<protein>
    <submittedName>
        <fullName evidence="2">Efflux transporter periplasmic adaptor subunit</fullName>
    </submittedName>
</protein>
<accession>A0A2K3UT54</accession>
<evidence type="ECO:0000256" key="1">
    <source>
        <dbReference type="SAM" id="Coils"/>
    </source>
</evidence>
<dbReference type="EMBL" id="PPPD01000002">
    <property type="protein sequence ID" value="PNY79716.1"/>
    <property type="molecule type" value="Genomic_DNA"/>
</dbReference>
<dbReference type="Gene3D" id="1.10.287.470">
    <property type="entry name" value="Helix hairpin bin"/>
    <property type="match status" value="1"/>
</dbReference>
<keyword evidence="1" id="KW-0175">Coiled coil</keyword>
<dbReference type="Gene3D" id="2.40.420.20">
    <property type="match status" value="1"/>
</dbReference>
<evidence type="ECO:0000313" key="3">
    <source>
        <dbReference type="Proteomes" id="UP000236379"/>
    </source>
</evidence>
<dbReference type="GO" id="GO:0015562">
    <property type="term" value="F:efflux transmembrane transporter activity"/>
    <property type="evidence" value="ECO:0007669"/>
    <property type="project" value="TreeGrafter"/>
</dbReference>
<organism evidence="2 3">
    <name type="scientific">Deinococcus koreensis</name>
    <dbReference type="NCBI Taxonomy" id="2054903"/>
    <lineage>
        <taxon>Bacteria</taxon>
        <taxon>Thermotogati</taxon>
        <taxon>Deinococcota</taxon>
        <taxon>Deinococci</taxon>
        <taxon>Deinococcales</taxon>
        <taxon>Deinococcaceae</taxon>
        <taxon>Deinococcus</taxon>
    </lineage>
</organism>
<keyword evidence="3" id="KW-1185">Reference proteome</keyword>
<dbReference type="OrthoDB" id="9806939at2"/>
<dbReference type="AlphaFoldDB" id="A0A2K3UT54"/>
<reference evidence="2 3" key="1">
    <citation type="submission" date="2018-01" db="EMBL/GenBank/DDBJ databases">
        <title>Deinococcus koreensis sp. nov., a radiation-resistant bacterium isolated from river water.</title>
        <authorList>
            <person name="Choi A."/>
        </authorList>
    </citation>
    <scope>NUCLEOTIDE SEQUENCE [LARGE SCALE GENOMIC DNA]</scope>
    <source>
        <strain evidence="2 3">SJW1-2</strain>
    </source>
</reference>
<evidence type="ECO:0000313" key="2">
    <source>
        <dbReference type="EMBL" id="PNY79716.1"/>
    </source>
</evidence>
<proteinExistence type="predicted"/>